<comment type="caution">
    <text evidence="1">The sequence shown here is derived from an EMBL/GenBank/DDBJ whole genome shotgun (WGS) entry which is preliminary data.</text>
</comment>
<accession>A0ABS7PQK8</accession>
<dbReference type="Pfam" id="PF07845">
    <property type="entry name" value="DUF1636"/>
    <property type="match status" value="1"/>
</dbReference>
<dbReference type="EMBL" id="JAINVV010000007">
    <property type="protein sequence ID" value="MBY8823625.1"/>
    <property type="molecule type" value="Genomic_DNA"/>
</dbReference>
<protein>
    <submittedName>
        <fullName evidence="1">DUF1636 domain-containing protein</fullName>
    </submittedName>
</protein>
<organism evidence="1 2">
    <name type="scientific">Sphingomonas colocasiae</name>
    <dbReference type="NCBI Taxonomy" id="1848973"/>
    <lineage>
        <taxon>Bacteria</taxon>
        <taxon>Pseudomonadati</taxon>
        <taxon>Pseudomonadota</taxon>
        <taxon>Alphaproteobacteria</taxon>
        <taxon>Sphingomonadales</taxon>
        <taxon>Sphingomonadaceae</taxon>
        <taxon>Sphingomonas</taxon>
    </lineage>
</organism>
<proteinExistence type="predicted"/>
<dbReference type="RefSeq" id="WP_222990742.1">
    <property type="nucleotide sequence ID" value="NZ_JAINVV010000007.1"/>
</dbReference>
<sequence length="136" mass="14862">MLRRVEDGAAVVACNTCRHARDAREDGEGRRGGARMAEALRTVKASDPRYDGIAVQDMPCLFACGDFCTVHLRAPDKVGYVLGRFTPDEEAARAILDYAVRYAESAHGRVPFALWPQGVKGHFITRTPPAGFLVAE</sequence>
<evidence type="ECO:0000313" key="2">
    <source>
        <dbReference type="Proteomes" id="UP000706039"/>
    </source>
</evidence>
<gene>
    <name evidence="1" type="ORF">K7G82_15075</name>
</gene>
<evidence type="ECO:0000313" key="1">
    <source>
        <dbReference type="EMBL" id="MBY8823625.1"/>
    </source>
</evidence>
<dbReference type="Proteomes" id="UP000706039">
    <property type="component" value="Unassembled WGS sequence"/>
</dbReference>
<keyword evidence="2" id="KW-1185">Reference proteome</keyword>
<dbReference type="InterPro" id="IPR012863">
    <property type="entry name" value="DUF1636"/>
</dbReference>
<name>A0ABS7PQK8_9SPHN</name>
<reference evidence="1 2" key="1">
    <citation type="submission" date="2021-08" db="EMBL/GenBank/DDBJ databases">
        <authorList>
            <person name="Tuo L."/>
        </authorList>
    </citation>
    <scope>NUCLEOTIDE SEQUENCE [LARGE SCALE GENOMIC DNA]</scope>
    <source>
        <strain evidence="1 2">JCM 31229</strain>
    </source>
</reference>